<proteinExistence type="predicted"/>
<organism evidence="2 3">
    <name type="scientific">Pseudomonas putida</name>
    <name type="common">Arthrobacter siderocapsulatus</name>
    <dbReference type="NCBI Taxonomy" id="303"/>
    <lineage>
        <taxon>Bacteria</taxon>
        <taxon>Pseudomonadati</taxon>
        <taxon>Pseudomonadota</taxon>
        <taxon>Gammaproteobacteria</taxon>
        <taxon>Pseudomonadales</taxon>
        <taxon>Pseudomonadaceae</taxon>
        <taxon>Pseudomonas</taxon>
    </lineage>
</organism>
<dbReference type="InterPro" id="IPR003458">
    <property type="entry name" value="Phage_T4_Gp38_tail_assem"/>
</dbReference>
<comment type="caution">
    <text evidence="2">The sequence shown here is derived from an EMBL/GenBank/DDBJ whole genome shotgun (WGS) entry which is preliminary data.</text>
</comment>
<dbReference type="Pfam" id="PF02413">
    <property type="entry name" value="Caudo_TAP"/>
    <property type="match status" value="1"/>
</dbReference>
<name>A0A1Y3KYI4_PSEPU</name>
<gene>
    <name evidence="2" type="ORF">B8W72_20595</name>
</gene>
<protein>
    <recommendedName>
        <fullName evidence="4">Phage tail protein</fullName>
    </recommendedName>
</protein>
<accession>A0A1Y3KYI4</accession>
<evidence type="ECO:0008006" key="4">
    <source>
        <dbReference type="Google" id="ProtNLM"/>
    </source>
</evidence>
<dbReference type="AlphaFoldDB" id="A0A1Y3KYI4"/>
<dbReference type="RefSeq" id="WP_086977669.1">
    <property type="nucleotide sequence ID" value="NZ_NFSB01000084.1"/>
</dbReference>
<dbReference type="Proteomes" id="UP000196082">
    <property type="component" value="Unassembled WGS sequence"/>
</dbReference>
<sequence length="167" mass="18115">MLNVVSARNPQWNDAEHSSLNLLVTFEGNPFNLGEVPFTASPNDCEAYGRELFARAVELEFGQVLEPSASELVRSVLQARAQLNTAATVTINTLQLALVPLQDAARLGMATEAETAALPLKQAEYDAWCTYRVLLSRIEEQAGYPGSVVWPTPPGADNETAEDPALE</sequence>
<evidence type="ECO:0000256" key="1">
    <source>
        <dbReference type="SAM" id="MobiDB-lite"/>
    </source>
</evidence>
<feature type="region of interest" description="Disordered" evidence="1">
    <location>
        <begin position="146"/>
        <end position="167"/>
    </location>
</feature>
<evidence type="ECO:0000313" key="2">
    <source>
        <dbReference type="EMBL" id="OUM28262.1"/>
    </source>
</evidence>
<reference evidence="2 3" key="1">
    <citation type="submission" date="2017-05" db="EMBL/GenBank/DDBJ databases">
        <title>Whole genome sequence of Pseudomonas putida isolate 1312 commercialized as a biostimulant.</title>
        <authorList>
            <person name="Crovadore J."/>
            <person name="Blanc P."/>
            <person name="Chablais R."/>
            <person name="Cochard B."/>
            <person name="Grizard D."/>
            <person name="Lefort F."/>
        </authorList>
    </citation>
    <scope>NUCLEOTIDE SEQUENCE [LARGE SCALE GENOMIC DNA]</scope>
    <source>
        <strain evidence="2 3">1312</strain>
    </source>
</reference>
<evidence type="ECO:0000313" key="3">
    <source>
        <dbReference type="Proteomes" id="UP000196082"/>
    </source>
</evidence>
<dbReference type="EMBL" id="NFSB01000084">
    <property type="protein sequence ID" value="OUM28262.1"/>
    <property type="molecule type" value="Genomic_DNA"/>
</dbReference>